<dbReference type="EMBL" id="JAGGMS010000001">
    <property type="protein sequence ID" value="MBP2179902.1"/>
    <property type="molecule type" value="Genomic_DNA"/>
</dbReference>
<keyword evidence="2" id="KW-1133">Transmembrane helix</keyword>
<dbReference type="Proteomes" id="UP000741013">
    <property type="component" value="Unassembled WGS sequence"/>
</dbReference>
<dbReference type="PANTHER" id="PTHR36834">
    <property type="entry name" value="MEMBRANE PROTEIN-RELATED"/>
    <property type="match status" value="1"/>
</dbReference>
<dbReference type="InterPro" id="IPR006976">
    <property type="entry name" value="VanZ-like"/>
</dbReference>
<evidence type="ECO:0000256" key="2">
    <source>
        <dbReference type="SAM" id="Phobius"/>
    </source>
</evidence>
<name>A0ABS4PKE8_9PSEU</name>
<feature type="region of interest" description="Disordered" evidence="1">
    <location>
        <begin position="240"/>
        <end position="268"/>
    </location>
</feature>
<keyword evidence="5" id="KW-1185">Reference proteome</keyword>
<feature type="transmembrane region" description="Helical" evidence="2">
    <location>
        <begin position="42"/>
        <end position="64"/>
    </location>
</feature>
<feature type="transmembrane region" description="Helical" evidence="2">
    <location>
        <begin position="135"/>
        <end position="158"/>
    </location>
</feature>
<evidence type="ECO:0000259" key="3">
    <source>
        <dbReference type="Pfam" id="PF04892"/>
    </source>
</evidence>
<dbReference type="InterPro" id="IPR053150">
    <property type="entry name" value="Teicoplanin_resist-assoc"/>
</dbReference>
<evidence type="ECO:0000313" key="5">
    <source>
        <dbReference type="Proteomes" id="UP000741013"/>
    </source>
</evidence>
<dbReference type="RefSeq" id="WP_372443980.1">
    <property type="nucleotide sequence ID" value="NZ_JAGGMS010000001.1"/>
</dbReference>
<evidence type="ECO:0000313" key="4">
    <source>
        <dbReference type="EMBL" id="MBP2179902.1"/>
    </source>
</evidence>
<gene>
    <name evidence="4" type="ORF">JOM49_001428</name>
</gene>
<dbReference type="Pfam" id="PF04892">
    <property type="entry name" value="VanZ"/>
    <property type="match status" value="1"/>
</dbReference>
<protein>
    <submittedName>
        <fullName evidence="4">Glycopeptide antibiotics resistance protein</fullName>
    </submittedName>
</protein>
<feature type="compositionally biased region" description="Low complexity" evidence="1">
    <location>
        <begin position="205"/>
        <end position="216"/>
    </location>
</feature>
<feature type="region of interest" description="Disordered" evidence="1">
    <location>
        <begin position="205"/>
        <end position="228"/>
    </location>
</feature>
<dbReference type="PANTHER" id="PTHR36834:SF1">
    <property type="entry name" value="INTEGRAL MEMBRANE PROTEIN"/>
    <property type="match status" value="1"/>
</dbReference>
<feature type="transmembrane region" description="Helical" evidence="2">
    <location>
        <begin position="110"/>
        <end position="128"/>
    </location>
</feature>
<feature type="compositionally biased region" description="Basic and acidic residues" evidence="1">
    <location>
        <begin position="241"/>
        <end position="262"/>
    </location>
</feature>
<accession>A0ABS4PKE8</accession>
<comment type="caution">
    <text evidence="4">The sequence shown here is derived from an EMBL/GenBank/DDBJ whole genome shotgun (WGS) entry which is preliminary data.</text>
</comment>
<evidence type="ECO:0000256" key="1">
    <source>
        <dbReference type="SAM" id="MobiDB-lite"/>
    </source>
</evidence>
<feature type="transmembrane region" description="Helical" evidence="2">
    <location>
        <begin position="12"/>
        <end position="30"/>
    </location>
</feature>
<feature type="transmembrane region" description="Helical" evidence="2">
    <location>
        <begin position="170"/>
        <end position="190"/>
    </location>
</feature>
<keyword evidence="2" id="KW-0812">Transmembrane</keyword>
<reference evidence="4 5" key="1">
    <citation type="submission" date="2021-03" db="EMBL/GenBank/DDBJ databases">
        <title>Sequencing the genomes of 1000 actinobacteria strains.</title>
        <authorList>
            <person name="Klenk H.-P."/>
        </authorList>
    </citation>
    <scope>NUCLEOTIDE SEQUENCE [LARGE SCALE GENOMIC DNA]</scope>
    <source>
        <strain evidence="4 5">DSM 45510</strain>
    </source>
</reference>
<proteinExistence type="predicted"/>
<organism evidence="4 5">
    <name type="scientific">Amycolatopsis magusensis</name>
    <dbReference type="NCBI Taxonomy" id="882444"/>
    <lineage>
        <taxon>Bacteria</taxon>
        <taxon>Bacillati</taxon>
        <taxon>Actinomycetota</taxon>
        <taxon>Actinomycetes</taxon>
        <taxon>Pseudonocardiales</taxon>
        <taxon>Pseudonocardiaceae</taxon>
        <taxon>Amycolatopsis</taxon>
    </lineage>
</organism>
<feature type="domain" description="VanZ-like" evidence="3">
    <location>
        <begin position="49"/>
        <end position="186"/>
    </location>
</feature>
<keyword evidence="2" id="KW-0472">Membrane</keyword>
<sequence length="291" mass="31253">MTHAQATALQYGLLAFLAVWGTLVIPQAIVQYARHGRIRPKGLLASAVFTLYACLALAVVLLPLPGPGTARLSQTVQLVPFQWVADIGTEMGKHGLAGWQALGTLTFQQLAMNVLLLVPLGVVAGLAWRQGFARTAAIGFGVSLAIEFTQVTANFGTAPFVYRIFDVDDLFANTIGAALGWVLAALYLALRAGAASAVEAPVAHRGGQARGRQGVHLTEPRQPRPALGGVAAGRSLVLAQHQERRGREHRQHQGHDQHELHHSTSTRRCASDHTGYAFRGDLANNPNYQWS</sequence>